<feature type="disulfide bond" evidence="2">
    <location>
        <begin position="162"/>
        <end position="174"/>
    </location>
</feature>
<evidence type="ECO:0000256" key="1">
    <source>
        <dbReference type="ARBA" id="ARBA00023157"/>
    </source>
</evidence>
<keyword evidence="4" id="KW-0768">Sushi</keyword>
<dbReference type="PROSITE" id="PS50923">
    <property type="entry name" value="SUSHI"/>
    <property type="match status" value="1"/>
</dbReference>
<dbReference type="SMART" id="SM00192">
    <property type="entry name" value="LDLa"/>
    <property type="match status" value="4"/>
</dbReference>
<feature type="domain" description="Peptidase S1" evidence="6">
    <location>
        <begin position="378"/>
        <end position="640"/>
    </location>
</feature>
<evidence type="ECO:0000256" key="3">
    <source>
        <dbReference type="PROSITE-ProRule" id="PRU00196"/>
    </source>
</evidence>
<dbReference type="Pfam" id="PF00057">
    <property type="entry name" value="Ldl_recept_a"/>
    <property type="match status" value="4"/>
</dbReference>
<dbReference type="GO" id="GO:0004252">
    <property type="term" value="F:serine-type endopeptidase activity"/>
    <property type="evidence" value="ECO:0007669"/>
    <property type="project" value="InterPro"/>
</dbReference>
<feature type="signal peptide" evidence="5">
    <location>
        <begin position="1"/>
        <end position="22"/>
    </location>
</feature>
<dbReference type="GO" id="GO:0006508">
    <property type="term" value="P:proteolysis"/>
    <property type="evidence" value="ECO:0007669"/>
    <property type="project" value="InterPro"/>
</dbReference>
<dbReference type="InterPro" id="IPR001190">
    <property type="entry name" value="SRCR"/>
</dbReference>
<dbReference type="AlphaFoldDB" id="A0AAW2FP82"/>
<dbReference type="InterPro" id="IPR001254">
    <property type="entry name" value="Trypsin_dom"/>
</dbReference>
<dbReference type="GO" id="GO:0016020">
    <property type="term" value="C:membrane"/>
    <property type="evidence" value="ECO:0007669"/>
    <property type="project" value="InterPro"/>
</dbReference>
<gene>
    <name evidence="9" type="ORF">PUN28_009883</name>
</gene>
<organism evidence="9 10">
    <name type="scientific">Cardiocondyla obscurior</name>
    <dbReference type="NCBI Taxonomy" id="286306"/>
    <lineage>
        <taxon>Eukaryota</taxon>
        <taxon>Metazoa</taxon>
        <taxon>Ecdysozoa</taxon>
        <taxon>Arthropoda</taxon>
        <taxon>Hexapoda</taxon>
        <taxon>Insecta</taxon>
        <taxon>Pterygota</taxon>
        <taxon>Neoptera</taxon>
        <taxon>Endopterygota</taxon>
        <taxon>Hymenoptera</taxon>
        <taxon>Apocrita</taxon>
        <taxon>Aculeata</taxon>
        <taxon>Formicoidea</taxon>
        <taxon>Formicidae</taxon>
        <taxon>Myrmicinae</taxon>
        <taxon>Cardiocondyla</taxon>
    </lineage>
</organism>
<dbReference type="InterPro" id="IPR043504">
    <property type="entry name" value="Peptidase_S1_PA_chymotrypsin"/>
</dbReference>
<dbReference type="InterPro" id="IPR035976">
    <property type="entry name" value="Sushi/SCR/CCP_sf"/>
</dbReference>
<evidence type="ECO:0000259" key="8">
    <source>
        <dbReference type="PROSITE" id="PS50923"/>
    </source>
</evidence>
<evidence type="ECO:0000256" key="5">
    <source>
        <dbReference type="SAM" id="SignalP"/>
    </source>
</evidence>
<keyword evidence="10" id="KW-1185">Reference proteome</keyword>
<dbReference type="PROSITE" id="PS50068">
    <property type="entry name" value="LDLRA_2"/>
    <property type="match status" value="4"/>
</dbReference>
<dbReference type="SUPFAM" id="SSF57535">
    <property type="entry name" value="Complement control module/SCR domain"/>
    <property type="match status" value="1"/>
</dbReference>
<dbReference type="PANTHER" id="PTHR24252">
    <property type="entry name" value="ACROSIN-RELATED"/>
    <property type="match status" value="1"/>
</dbReference>
<name>A0AAW2FP82_9HYME</name>
<dbReference type="InterPro" id="IPR000436">
    <property type="entry name" value="Sushi_SCR_CCP_dom"/>
</dbReference>
<reference evidence="9 10" key="1">
    <citation type="submission" date="2023-03" db="EMBL/GenBank/DDBJ databases">
        <title>High recombination rates correlate with genetic variation in Cardiocondyla obscurior ants.</title>
        <authorList>
            <person name="Errbii M."/>
        </authorList>
    </citation>
    <scope>NUCLEOTIDE SEQUENCE [LARGE SCALE GENOMIC DNA]</scope>
    <source>
        <strain evidence="9">Alpha-2009</strain>
        <tissue evidence="9">Whole body</tissue>
    </source>
</reference>
<dbReference type="Gene3D" id="4.10.400.10">
    <property type="entry name" value="Low-density Lipoprotein Receptor"/>
    <property type="match status" value="4"/>
</dbReference>
<dbReference type="PROSITE" id="PS00134">
    <property type="entry name" value="TRYPSIN_HIS"/>
    <property type="match status" value="1"/>
</dbReference>
<feature type="disulfide bond" evidence="2">
    <location>
        <begin position="121"/>
        <end position="133"/>
    </location>
</feature>
<evidence type="ECO:0000256" key="2">
    <source>
        <dbReference type="PROSITE-ProRule" id="PRU00124"/>
    </source>
</evidence>
<dbReference type="SUPFAM" id="SSF50494">
    <property type="entry name" value="Trypsin-like serine proteases"/>
    <property type="match status" value="1"/>
</dbReference>
<comment type="caution">
    <text evidence="9">The sequence shown here is derived from an EMBL/GenBank/DDBJ whole genome shotgun (WGS) entry which is preliminary data.</text>
</comment>
<feature type="domain" description="SRCR" evidence="7">
    <location>
        <begin position="167"/>
        <end position="279"/>
    </location>
</feature>
<dbReference type="InterPro" id="IPR002172">
    <property type="entry name" value="LDrepeatLR_classA_rpt"/>
</dbReference>
<feature type="chain" id="PRO_5043878699" evidence="5">
    <location>
        <begin position="23"/>
        <end position="660"/>
    </location>
</feature>
<feature type="disulfide bond" evidence="2">
    <location>
        <begin position="74"/>
        <end position="86"/>
    </location>
</feature>
<dbReference type="Gene3D" id="2.10.70.10">
    <property type="entry name" value="Complement Module, domain 1"/>
    <property type="match status" value="1"/>
</dbReference>
<comment type="caution">
    <text evidence="3">Lacks conserved residue(s) required for the propagation of feature annotation.</text>
</comment>
<keyword evidence="1 4" id="KW-1015">Disulfide bond</keyword>
<dbReference type="PRINTS" id="PR00261">
    <property type="entry name" value="LDLRECEPTOR"/>
</dbReference>
<feature type="disulfide bond" evidence="2">
    <location>
        <begin position="33"/>
        <end position="45"/>
    </location>
</feature>
<evidence type="ECO:0000313" key="9">
    <source>
        <dbReference type="EMBL" id="KAL0116519.1"/>
    </source>
</evidence>
<evidence type="ECO:0000259" key="7">
    <source>
        <dbReference type="PROSITE" id="PS50287"/>
    </source>
</evidence>
<dbReference type="PANTHER" id="PTHR24252:SF7">
    <property type="entry name" value="HYALIN"/>
    <property type="match status" value="1"/>
</dbReference>
<dbReference type="InterPro" id="IPR018114">
    <property type="entry name" value="TRYPSIN_HIS"/>
</dbReference>
<dbReference type="PROSITE" id="PS50240">
    <property type="entry name" value="TRYPSIN_DOM"/>
    <property type="match status" value="1"/>
</dbReference>
<dbReference type="Gene3D" id="2.40.10.10">
    <property type="entry name" value="Trypsin-like serine proteases"/>
    <property type="match status" value="1"/>
</dbReference>
<feature type="disulfide bond" evidence="2">
    <location>
        <begin position="169"/>
        <end position="187"/>
    </location>
</feature>
<dbReference type="PROSITE" id="PS50287">
    <property type="entry name" value="SRCR_2"/>
    <property type="match status" value="1"/>
</dbReference>
<evidence type="ECO:0000313" key="10">
    <source>
        <dbReference type="Proteomes" id="UP001430953"/>
    </source>
</evidence>
<evidence type="ECO:0000259" key="6">
    <source>
        <dbReference type="PROSITE" id="PS50240"/>
    </source>
</evidence>
<feature type="disulfide bond" evidence="4">
    <location>
        <begin position="263"/>
        <end position="290"/>
    </location>
</feature>
<dbReference type="SUPFAM" id="SSF57424">
    <property type="entry name" value="LDL receptor-like module"/>
    <property type="match status" value="4"/>
</dbReference>
<dbReference type="InterPro" id="IPR009003">
    <property type="entry name" value="Peptidase_S1_PA"/>
</dbReference>
<dbReference type="SMART" id="SM00020">
    <property type="entry name" value="Tryp_SPc"/>
    <property type="match status" value="1"/>
</dbReference>
<dbReference type="CDD" id="cd00033">
    <property type="entry name" value="CCP"/>
    <property type="match status" value="1"/>
</dbReference>
<dbReference type="EMBL" id="JADYXP020000009">
    <property type="protein sequence ID" value="KAL0116519.1"/>
    <property type="molecule type" value="Genomic_DNA"/>
</dbReference>
<feature type="domain" description="Sushi" evidence="8">
    <location>
        <begin position="242"/>
        <end position="292"/>
    </location>
</feature>
<feature type="disulfide bond" evidence="2">
    <location>
        <begin position="81"/>
        <end position="99"/>
    </location>
</feature>
<feature type="disulfide bond" evidence="2">
    <location>
        <begin position="128"/>
        <end position="146"/>
    </location>
</feature>
<evidence type="ECO:0000256" key="4">
    <source>
        <dbReference type="PROSITE-ProRule" id="PRU00302"/>
    </source>
</evidence>
<dbReference type="CDD" id="cd00190">
    <property type="entry name" value="Tryp_SPc"/>
    <property type="match status" value="1"/>
</dbReference>
<dbReference type="PROSITE" id="PS01209">
    <property type="entry name" value="LDLRA_1"/>
    <property type="match status" value="2"/>
</dbReference>
<keyword evidence="5" id="KW-0732">Signal</keyword>
<dbReference type="InterPro" id="IPR023415">
    <property type="entry name" value="LDLR_class-A_CS"/>
</dbReference>
<proteinExistence type="predicted"/>
<dbReference type="Pfam" id="PF00089">
    <property type="entry name" value="Trypsin"/>
    <property type="match status" value="1"/>
</dbReference>
<feature type="disulfide bond" evidence="2">
    <location>
        <begin position="40"/>
        <end position="58"/>
    </location>
</feature>
<dbReference type="Proteomes" id="UP001430953">
    <property type="component" value="Unassembled WGS sequence"/>
</dbReference>
<dbReference type="CDD" id="cd00112">
    <property type="entry name" value="LDLa"/>
    <property type="match status" value="4"/>
</dbReference>
<sequence>MRIVQRILLLLIISVIIDSGKAQLGDNDDNTKCPKFEFRCNNGQCIDNTMVCDGAKDCKDASEETEDICESVICPIYAFRCNYGACIDNDLTCNGISNCVDNSDEILPECVRNVTKPSNGCKNDEFKCNNRECISNIEVCDGVIHCRDNSDETAAVCRLVHCPTTNFRCSYGACIDGDRRCDGVINCADGSDEDPRICRSSWSPSVIRPTIPSLETSNSCRIPSQPQNGHWKLHSSQCPGDENCDVPVGTTDLGLGSRLVYSCNSGYKISSGLTDVSCIFGGQWLNIPICEEIRCPALNEPSIRAECSYDEEFIPCGLPVLPMTRADVYCANSYHLETSLILGRKQSVRCNARGQWVPDLIRCVPDCGILPFNVRPTSIGGYLANLTEFPWHASLYQDVNGTSKSFFCGASIVQPNLLITAAHCIYNDNTKEVVNPEEIYILTGNLYREYNFDFHNQTIVKSNKVKHIYIKRSYVGVLGNYIQDIAVLEVIKPFELSAFLVPVCLGDNTNDWALFEPGQLGKVAGFGITEFNQPSQVLQALTVPLITHSECRSVSQSVNLEHFLTDDKFCAGFTNGSSVCDGDSGGGLVFKAKNLYYLRGIVSTSLGTITEGGVARCNNNLYSLFTDVSRHIEWIRDVMFRIDHNQTHILCSEHYSTRCT</sequence>
<accession>A0AAW2FP82</accession>
<dbReference type="InterPro" id="IPR036055">
    <property type="entry name" value="LDL_receptor-like_sf"/>
</dbReference>
<protein>
    <submittedName>
        <fullName evidence="9">Uncharacterized protein</fullName>
    </submittedName>
</protein>